<dbReference type="InterPro" id="IPR007893">
    <property type="entry name" value="Spore_coat_U/FanG"/>
</dbReference>
<keyword evidence="3" id="KW-0167">Capsid protein</keyword>
<gene>
    <name evidence="3" type="ORF">F3J37_14790</name>
</gene>
<name>A0ABX0RQP6_9GAMM</name>
<dbReference type="EMBL" id="VWXC01000010">
    <property type="protein sequence ID" value="NIG19940.1"/>
    <property type="molecule type" value="Genomic_DNA"/>
</dbReference>
<dbReference type="RefSeq" id="WP_166934074.1">
    <property type="nucleotide sequence ID" value="NZ_VWXC01000010.1"/>
</dbReference>
<dbReference type="InterPro" id="IPR036937">
    <property type="entry name" value="Adhesion_dom_fimbrial_sf"/>
</dbReference>
<keyword evidence="4" id="KW-1185">Reference proteome</keyword>
<dbReference type="PANTHER" id="PTHR37089">
    <property type="entry name" value="PROTEIN U-RELATED"/>
    <property type="match status" value="1"/>
</dbReference>
<evidence type="ECO:0000313" key="4">
    <source>
        <dbReference type="Proteomes" id="UP001515780"/>
    </source>
</evidence>
<dbReference type="SMART" id="SM00972">
    <property type="entry name" value="SCPU"/>
    <property type="match status" value="1"/>
</dbReference>
<proteinExistence type="predicted"/>
<feature type="signal peptide" evidence="1">
    <location>
        <begin position="1"/>
        <end position="19"/>
    </location>
</feature>
<keyword evidence="3" id="KW-0946">Virion</keyword>
<organism evidence="3 4">
    <name type="scientific">Candidatus Pantoea communis</name>
    <dbReference type="NCBI Taxonomy" id="2608354"/>
    <lineage>
        <taxon>Bacteria</taxon>
        <taxon>Pseudomonadati</taxon>
        <taxon>Pseudomonadota</taxon>
        <taxon>Gammaproteobacteria</taxon>
        <taxon>Enterobacterales</taxon>
        <taxon>Erwiniaceae</taxon>
        <taxon>Pantoea</taxon>
    </lineage>
</organism>
<dbReference type="InterPro" id="IPR053167">
    <property type="entry name" value="Spore_coat_component"/>
</dbReference>
<feature type="domain" description="Spore coat protein U/FanG" evidence="2">
    <location>
        <begin position="23"/>
        <end position="168"/>
    </location>
</feature>
<protein>
    <submittedName>
        <fullName evidence="3">Spore coat protein U domain-containing protein</fullName>
    </submittedName>
</protein>
<comment type="caution">
    <text evidence="3">The sequence shown here is derived from an EMBL/GenBank/DDBJ whole genome shotgun (WGS) entry which is preliminary data.</text>
</comment>
<reference evidence="3 4" key="1">
    <citation type="journal article" date="2019" name="bioRxiv">
        <title>Bacteria contribute to plant secondary compound degradation in a generalist herbivore system.</title>
        <authorList>
            <person name="Francoeur C.B."/>
            <person name="Khadempour L."/>
            <person name="Moreira-Soto R.D."/>
            <person name="Gotting K."/>
            <person name="Book A.J."/>
            <person name="Pinto-Tomas A.A."/>
            <person name="Keefover-Ring K."/>
            <person name="Currie C.R."/>
        </authorList>
    </citation>
    <scope>NUCLEOTIDE SEQUENCE [LARGE SCALE GENOMIC DNA]</scope>
    <source>
        <strain evidence="3">Al-1710</strain>
    </source>
</reference>
<dbReference type="Gene3D" id="2.60.40.1090">
    <property type="entry name" value="Fimbrial-type adhesion domain"/>
    <property type="match status" value="1"/>
</dbReference>
<evidence type="ECO:0000259" key="2">
    <source>
        <dbReference type="Pfam" id="PF05229"/>
    </source>
</evidence>
<evidence type="ECO:0000313" key="3">
    <source>
        <dbReference type="EMBL" id="NIG19940.1"/>
    </source>
</evidence>
<keyword evidence="1" id="KW-0732">Signal</keyword>
<sequence>MARYLIAAGWLLSALPCFASSTTDSFQVTAEITSGCAFGSSGSSSSTDFGKLDFGTMSAISSNVDVASSSGAGSIVVTCTPGTAITLALDYGENGGSSSSRYLSNGSATLAYQLYQDAAHTTVWGSDSLAYSVSSFPDSTQTYTVYGRLFATAGLPASGTYSDTVTVTLTY</sequence>
<evidence type="ECO:0000256" key="1">
    <source>
        <dbReference type="SAM" id="SignalP"/>
    </source>
</evidence>
<dbReference type="PANTHER" id="PTHR37089:SF3">
    <property type="entry name" value="EXPORTED PROTEIN"/>
    <property type="match status" value="1"/>
</dbReference>
<feature type="chain" id="PRO_5046403442" evidence="1">
    <location>
        <begin position="20"/>
        <end position="171"/>
    </location>
</feature>
<dbReference type="Proteomes" id="UP001515780">
    <property type="component" value="Unassembled WGS sequence"/>
</dbReference>
<dbReference type="Pfam" id="PF05229">
    <property type="entry name" value="SCPU"/>
    <property type="match status" value="1"/>
</dbReference>
<accession>A0ABX0RQP6</accession>